<dbReference type="EMBL" id="JACHVQ010000001">
    <property type="protein sequence ID" value="MBB2892451.1"/>
    <property type="molecule type" value="Genomic_DNA"/>
</dbReference>
<evidence type="ECO:0000313" key="4">
    <source>
        <dbReference type="EMBL" id="MBB2892451.1"/>
    </source>
</evidence>
<keyword evidence="2" id="KW-0812">Transmembrane</keyword>
<dbReference type="Proteomes" id="UP000559182">
    <property type="component" value="Unassembled WGS sequence"/>
</dbReference>
<feature type="domain" description="DUF4190" evidence="3">
    <location>
        <begin position="98"/>
        <end position="156"/>
    </location>
</feature>
<dbReference type="RefSeq" id="WP_221185248.1">
    <property type="nucleotide sequence ID" value="NZ_JACHVQ010000001.1"/>
</dbReference>
<comment type="caution">
    <text evidence="4">The sequence shown here is derived from an EMBL/GenBank/DDBJ whole genome shotgun (WGS) entry which is preliminary data.</text>
</comment>
<evidence type="ECO:0000256" key="1">
    <source>
        <dbReference type="SAM" id="MobiDB-lite"/>
    </source>
</evidence>
<gene>
    <name evidence="4" type="ORF">FHU39_002435</name>
</gene>
<reference evidence="4 5" key="1">
    <citation type="submission" date="2020-08" db="EMBL/GenBank/DDBJ databases">
        <title>Sequencing the genomes of 1000 actinobacteria strains.</title>
        <authorList>
            <person name="Klenk H.-P."/>
        </authorList>
    </citation>
    <scope>NUCLEOTIDE SEQUENCE [LARGE SCALE GENOMIC DNA]</scope>
    <source>
        <strain evidence="4 5">DSM 105369</strain>
    </source>
</reference>
<proteinExistence type="predicted"/>
<accession>A0A839NCL8</accession>
<feature type="transmembrane region" description="Helical" evidence="2">
    <location>
        <begin position="96"/>
        <end position="119"/>
    </location>
</feature>
<evidence type="ECO:0000256" key="2">
    <source>
        <dbReference type="SAM" id="Phobius"/>
    </source>
</evidence>
<dbReference type="InterPro" id="IPR025241">
    <property type="entry name" value="DUF4190"/>
</dbReference>
<keyword evidence="2" id="KW-1133">Transmembrane helix</keyword>
<feature type="compositionally biased region" description="Polar residues" evidence="1">
    <location>
        <begin position="1"/>
        <end position="11"/>
    </location>
</feature>
<feature type="transmembrane region" description="Helical" evidence="2">
    <location>
        <begin position="140"/>
        <end position="160"/>
    </location>
</feature>
<evidence type="ECO:0000259" key="3">
    <source>
        <dbReference type="Pfam" id="PF13828"/>
    </source>
</evidence>
<protein>
    <recommendedName>
        <fullName evidence="3">DUF4190 domain-containing protein</fullName>
    </recommendedName>
</protein>
<feature type="compositionally biased region" description="Low complexity" evidence="1">
    <location>
        <begin position="36"/>
        <end position="73"/>
    </location>
</feature>
<keyword evidence="2" id="KW-0472">Membrane</keyword>
<organism evidence="4 5">
    <name type="scientific">Flexivirga oryzae</name>
    <dbReference type="NCBI Taxonomy" id="1794944"/>
    <lineage>
        <taxon>Bacteria</taxon>
        <taxon>Bacillati</taxon>
        <taxon>Actinomycetota</taxon>
        <taxon>Actinomycetes</taxon>
        <taxon>Micrococcales</taxon>
        <taxon>Dermacoccaceae</taxon>
        <taxon>Flexivirga</taxon>
    </lineage>
</organism>
<sequence>MTNYPNDPNQPGNGGEPPSDGSGYPQNGNPQGGQYGAPQQGGQYGAPQQGGQYGAPQQGGQYGAQPYGSPQYGAPQPGSPYGGAPQPAGEHSKSTLILVLGILSLVCCGLFTGIPAIILGRQAMQEIDSSGGAVGGRGKVKAGFICGIIGTVWTIIYAIVRLATH</sequence>
<evidence type="ECO:0000313" key="5">
    <source>
        <dbReference type="Proteomes" id="UP000559182"/>
    </source>
</evidence>
<name>A0A839NCL8_9MICO</name>
<keyword evidence="5" id="KW-1185">Reference proteome</keyword>
<dbReference type="AlphaFoldDB" id="A0A839NCL8"/>
<feature type="region of interest" description="Disordered" evidence="1">
    <location>
        <begin position="1"/>
        <end position="88"/>
    </location>
</feature>
<dbReference type="Pfam" id="PF13828">
    <property type="entry name" value="DUF4190"/>
    <property type="match status" value="1"/>
</dbReference>